<sequence>MTLPATVAVDVGGTKIRAGSVIDGELAHVRSVPTPAADGAQAVLNTIAEVAAAVIAETSGSRGAGSASRGAVTGSHGVGSTSSAAESGGGGGSDSDFVWRIGIGAAGVIDPVTGTVVSATESLPGWAGTDVVSELSARTDLPVRVVNDVHAHALGEAAAGASSGTRSSLLVAAGTGIGGGFITDGHLLTGRNSAAGHIGHVPSAAAAGLACPCGGTGHVEAIASGPAILETYRRLARVSGEPDLVQSERAAQGQPHESASETSSESPNSTPAPTALFGSPFSASSPATATSSNLAPVPTNTRELAAAASAGDELALRAFDIGARALGSALGGIVNVLSPELVVIGGGLADMDETWWAPLREAFAAELIPAASGTPLVKAELGQDAALIGAAGLWEDAPGQKKETH</sequence>
<comment type="caution">
    <text evidence="3">The sequence shown here is derived from an EMBL/GenBank/DDBJ whole genome shotgun (WGS) entry which is preliminary data.</text>
</comment>
<dbReference type="Gene3D" id="3.30.420.40">
    <property type="match status" value="5"/>
</dbReference>
<dbReference type="InterPro" id="IPR000600">
    <property type="entry name" value="ROK"/>
</dbReference>
<dbReference type="SUPFAM" id="SSF53067">
    <property type="entry name" value="Actin-like ATPase domain"/>
    <property type="match status" value="1"/>
</dbReference>
<feature type="region of interest" description="Disordered" evidence="2">
    <location>
        <begin position="61"/>
        <end position="91"/>
    </location>
</feature>
<keyword evidence="4" id="KW-1185">Reference proteome</keyword>
<feature type="compositionally biased region" description="Low complexity" evidence="2">
    <location>
        <begin position="260"/>
        <end position="295"/>
    </location>
</feature>
<dbReference type="Proteomes" id="UP000632322">
    <property type="component" value="Unassembled WGS sequence"/>
</dbReference>
<accession>A0ABQ1MR72</accession>
<evidence type="ECO:0000313" key="3">
    <source>
        <dbReference type="EMBL" id="GGC44494.1"/>
    </source>
</evidence>
<proteinExistence type="inferred from homology"/>
<evidence type="ECO:0000256" key="2">
    <source>
        <dbReference type="SAM" id="MobiDB-lite"/>
    </source>
</evidence>
<dbReference type="PANTHER" id="PTHR18964">
    <property type="entry name" value="ROK (REPRESSOR, ORF, KINASE) FAMILY"/>
    <property type="match status" value="1"/>
</dbReference>
<dbReference type="PANTHER" id="PTHR18964:SF169">
    <property type="entry name" value="N-ACETYLMANNOSAMINE KINASE"/>
    <property type="match status" value="1"/>
</dbReference>
<organism evidence="3 4">
    <name type="scientific">Brevibacterium sediminis</name>
    <dbReference type="NCBI Taxonomy" id="1857024"/>
    <lineage>
        <taxon>Bacteria</taxon>
        <taxon>Bacillati</taxon>
        <taxon>Actinomycetota</taxon>
        <taxon>Actinomycetes</taxon>
        <taxon>Micrococcales</taxon>
        <taxon>Brevibacteriaceae</taxon>
        <taxon>Brevibacterium</taxon>
    </lineage>
</organism>
<reference evidence="4" key="1">
    <citation type="journal article" date="2019" name="Int. J. Syst. Evol. Microbiol.">
        <title>The Global Catalogue of Microorganisms (GCM) 10K type strain sequencing project: providing services to taxonomists for standard genome sequencing and annotation.</title>
        <authorList>
            <consortium name="The Broad Institute Genomics Platform"/>
            <consortium name="The Broad Institute Genome Sequencing Center for Infectious Disease"/>
            <person name="Wu L."/>
            <person name="Ma J."/>
        </authorList>
    </citation>
    <scope>NUCLEOTIDE SEQUENCE [LARGE SCALE GENOMIC DNA]</scope>
    <source>
        <strain evidence="4">CGMCC 1.15472</strain>
    </source>
</reference>
<comment type="similarity">
    <text evidence="1">Belongs to the ROK (NagC/XylR) family.</text>
</comment>
<feature type="region of interest" description="Disordered" evidence="2">
    <location>
        <begin position="241"/>
        <end position="296"/>
    </location>
</feature>
<protein>
    <recommendedName>
        <fullName evidence="5">ROK family protein</fullName>
    </recommendedName>
</protein>
<dbReference type="InterPro" id="IPR043129">
    <property type="entry name" value="ATPase_NBD"/>
</dbReference>
<evidence type="ECO:0000256" key="1">
    <source>
        <dbReference type="ARBA" id="ARBA00006479"/>
    </source>
</evidence>
<evidence type="ECO:0008006" key="5">
    <source>
        <dbReference type="Google" id="ProtNLM"/>
    </source>
</evidence>
<name>A0ABQ1MR72_9MICO</name>
<gene>
    <name evidence="3" type="ORF">GCM10010974_28590</name>
</gene>
<evidence type="ECO:0000313" key="4">
    <source>
        <dbReference type="Proteomes" id="UP000632322"/>
    </source>
</evidence>
<dbReference type="RefSeq" id="WP_181271966.1">
    <property type="nucleotide sequence ID" value="NZ_BMJG01000012.1"/>
</dbReference>
<dbReference type="EMBL" id="BMJG01000012">
    <property type="protein sequence ID" value="GGC44494.1"/>
    <property type="molecule type" value="Genomic_DNA"/>
</dbReference>
<dbReference type="Pfam" id="PF00480">
    <property type="entry name" value="ROK"/>
    <property type="match status" value="2"/>
</dbReference>
<feature type="compositionally biased region" description="Low complexity" evidence="2">
    <location>
        <begin position="61"/>
        <end position="86"/>
    </location>
</feature>